<keyword evidence="14" id="KW-1185">Reference proteome</keyword>
<evidence type="ECO:0000256" key="11">
    <source>
        <dbReference type="SAM" id="MobiDB-lite"/>
    </source>
</evidence>
<dbReference type="Proteomes" id="UP000799766">
    <property type="component" value="Unassembled WGS sequence"/>
</dbReference>
<keyword evidence="4 10" id="KW-1133">Transmembrane helix</keyword>
<feature type="transmembrane region" description="Helical" evidence="10">
    <location>
        <begin position="215"/>
        <end position="238"/>
    </location>
</feature>
<reference evidence="13" key="1">
    <citation type="journal article" date="2020" name="Stud. Mycol.">
        <title>101 Dothideomycetes genomes: a test case for predicting lifestyles and emergence of pathogens.</title>
        <authorList>
            <person name="Haridas S."/>
            <person name="Albert R."/>
            <person name="Binder M."/>
            <person name="Bloem J."/>
            <person name="Labutti K."/>
            <person name="Salamov A."/>
            <person name="Andreopoulos B."/>
            <person name="Baker S."/>
            <person name="Barry K."/>
            <person name="Bills G."/>
            <person name="Bluhm B."/>
            <person name="Cannon C."/>
            <person name="Castanera R."/>
            <person name="Culley D."/>
            <person name="Daum C."/>
            <person name="Ezra D."/>
            <person name="Gonzalez J."/>
            <person name="Henrissat B."/>
            <person name="Kuo A."/>
            <person name="Liang C."/>
            <person name="Lipzen A."/>
            <person name="Lutzoni F."/>
            <person name="Magnuson J."/>
            <person name="Mondo S."/>
            <person name="Nolan M."/>
            <person name="Ohm R."/>
            <person name="Pangilinan J."/>
            <person name="Park H.-J."/>
            <person name="Ramirez L."/>
            <person name="Alfaro M."/>
            <person name="Sun H."/>
            <person name="Tritt A."/>
            <person name="Yoshinaga Y."/>
            <person name="Zwiers L.-H."/>
            <person name="Turgeon B."/>
            <person name="Goodwin S."/>
            <person name="Spatafora J."/>
            <person name="Crous P."/>
            <person name="Grigoriev I."/>
        </authorList>
    </citation>
    <scope>NUCLEOTIDE SEQUENCE</scope>
    <source>
        <strain evidence="13">ATCC 16933</strain>
    </source>
</reference>
<proteinExistence type="inferred from homology"/>
<comment type="catalytic activity">
    <reaction evidence="9 10">
        <text>L-cysteinyl-[protein] + hexadecanoyl-CoA = S-hexadecanoyl-L-cysteinyl-[protein] + CoA</text>
        <dbReference type="Rhea" id="RHEA:36683"/>
        <dbReference type="Rhea" id="RHEA-COMP:10131"/>
        <dbReference type="Rhea" id="RHEA-COMP:11032"/>
        <dbReference type="ChEBI" id="CHEBI:29950"/>
        <dbReference type="ChEBI" id="CHEBI:57287"/>
        <dbReference type="ChEBI" id="CHEBI:57379"/>
        <dbReference type="ChEBI" id="CHEBI:74151"/>
        <dbReference type="EC" id="2.3.1.225"/>
    </reaction>
</comment>
<dbReference type="AlphaFoldDB" id="A0A6A6PDK4"/>
<protein>
    <recommendedName>
        <fullName evidence="10">Palmitoyltransferase</fullName>
        <ecNumber evidence="10">2.3.1.225</ecNumber>
    </recommendedName>
</protein>
<sequence length="752" mass="83679">MATLGSPPSSPSSFSRRRRSWARRCERYCCNAITYFPLLFVYGLTTWAVWVEVSIGSLPVQGVWTGKTTSFIGIALYILLNWSYTIAVFTDPGSPVTRRSQYSALPTTEDPQPLAYTSFTVKSDGGLRFCKKCQTQKPDRAHHCSTCRRCVLKMDHHCPWLAACVGLRNYKPFLLFLIYTCLFCWVCFAVAASWTWAELISHGQYLEKLMPLNNILLAVLAGIIGLVLSGFTAWHLYLATKNQTTIESLEKTRYLSPLRRTMQVQLQHQQQQQQQRHYVDGNDAVPAGRPSIGDQLREIHANALPGVTRPEEGEDDRPDYSNPTGGFADADAYANGSPAVSALRRTWTDLERARAHDRWADYLDSRDSEALPNAFDLGWRRNLGHVFGPRAPLWFLPVCNSTGDGWVWDANPEWQRARGRIARHRAAEMRRQKERERAAGWGSDSPFPSPPLDWAGAEDGPRPLPRRLNAPQHAMWDARADAAADDDADDDDDGGDGRAAPGAYLTTSNGVAVVRGEARRSPGKADAILGRGPGAYADEAGAVQLRDLAPRPATAAAGAAPGRPGSGDDANSEAWEMSLFKGVMEGGSHARMGSWIKLFKIFVGALFGLFLDDESDGRRDDALYSFSPFSKEPNIYDVLSKKPQPNITADRRTCDRWIRKLLSTLAWLEKLEFMYDKNGRLKVFDFGSLARLDREGSIARVTKDYSGLATSIHTVLSRVDPFAEARSQDDKLLERSLEPAGWSEMLTVNPQI</sequence>
<evidence type="ECO:0000256" key="10">
    <source>
        <dbReference type="RuleBase" id="RU079119"/>
    </source>
</evidence>
<evidence type="ECO:0000256" key="1">
    <source>
        <dbReference type="ARBA" id="ARBA00004141"/>
    </source>
</evidence>
<keyword evidence="5 10" id="KW-0472">Membrane</keyword>
<feature type="domain" description="Palmitoyltransferase DHHC" evidence="12">
    <location>
        <begin position="127"/>
        <end position="251"/>
    </location>
</feature>
<dbReference type="EC" id="2.3.1.225" evidence="10"/>
<keyword evidence="7" id="KW-0449">Lipoprotein</keyword>
<evidence type="ECO:0000313" key="13">
    <source>
        <dbReference type="EMBL" id="KAF2462065.1"/>
    </source>
</evidence>
<evidence type="ECO:0000256" key="5">
    <source>
        <dbReference type="ARBA" id="ARBA00023136"/>
    </source>
</evidence>
<feature type="region of interest" description="Disordered" evidence="11">
    <location>
        <begin position="425"/>
        <end position="504"/>
    </location>
</feature>
<gene>
    <name evidence="13" type="ORF">BDY21DRAFT_360070</name>
</gene>
<feature type="transmembrane region" description="Helical" evidence="10">
    <location>
        <begin position="173"/>
        <end position="195"/>
    </location>
</feature>
<evidence type="ECO:0000256" key="6">
    <source>
        <dbReference type="ARBA" id="ARBA00023139"/>
    </source>
</evidence>
<evidence type="ECO:0000256" key="2">
    <source>
        <dbReference type="ARBA" id="ARBA00022679"/>
    </source>
</evidence>
<evidence type="ECO:0000256" key="4">
    <source>
        <dbReference type="ARBA" id="ARBA00022989"/>
    </source>
</evidence>
<evidence type="ECO:0000256" key="7">
    <source>
        <dbReference type="ARBA" id="ARBA00023288"/>
    </source>
</evidence>
<feature type="transmembrane region" description="Helical" evidence="10">
    <location>
        <begin position="28"/>
        <end position="50"/>
    </location>
</feature>
<accession>A0A6A6PDK4</accession>
<keyword evidence="6" id="KW-0564">Palmitate</keyword>
<keyword evidence="2 10" id="KW-0808">Transferase</keyword>
<dbReference type="GO" id="GO:0019706">
    <property type="term" value="F:protein-cysteine S-palmitoyltransferase activity"/>
    <property type="evidence" value="ECO:0007669"/>
    <property type="project" value="UniProtKB-EC"/>
</dbReference>
<comment type="domain">
    <text evidence="10">The DHHC domain is required for palmitoyltransferase activity.</text>
</comment>
<comment type="subcellular location">
    <subcellularLocation>
        <location evidence="1">Membrane</location>
        <topology evidence="1">Multi-pass membrane protein</topology>
    </subcellularLocation>
</comment>
<organism evidence="13 14">
    <name type="scientific">Lineolata rhizophorae</name>
    <dbReference type="NCBI Taxonomy" id="578093"/>
    <lineage>
        <taxon>Eukaryota</taxon>
        <taxon>Fungi</taxon>
        <taxon>Dikarya</taxon>
        <taxon>Ascomycota</taxon>
        <taxon>Pezizomycotina</taxon>
        <taxon>Dothideomycetes</taxon>
        <taxon>Dothideomycetes incertae sedis</taxon>
        <taxon>Lineolatales</taxon>
        <taxon>Lineolataceae</taxon>
        <taxon>Lineolata</taxon>
    </lineage>
</organism>
<keyword evidence="3 10" id="KW-0812">Transmembrane</keyword>
<keyword evidence="8 10" id="KW-0012">Acyltransferase</keyword>
<comment type="similarity">
    <text evidence="10">Belongs to the DHHC palmitoyltransferase family.</text>
</comment>
<dbReference type="InterPro" id="IPR039859">
    <property type="entry name" value="PFA4/ZDH16/20/ERF2-like"/>
</dbReference>
<dbReference type="Pfam" id="PF01529">
    <property type="entry name" value="DHHC"/>
    <property type="match status" value="1"/>
</dbReference>
<evidence type="ECO:0000313" key="14">
    <source>
        <dbReference type="Proteomes" id="UP000799766"/>
    </source>
</evidence>
<dbReference type="InterPro" id="IPR001594">
    <property type="entry name" value="Palmitoyltrfase_DHHC"/>
</dbReference>
<evidence type="ECO:0000256" key="9">
    <source>
        <dbReference type="ARBA" id="ARBA00048048"/>
    </source>
</evidence>
<evidence type="ECO:0000259" key="12">
    <source>
        <dbReference type="Pfam" id="PF01529"/>
    </source>
</evidence>
<feature type="compositionally biased region" description="Acidic residues" evidence="11">
    <location>
        <begin position="483"/>
        <end position="494"/>
    </location>
</feature>
<dbReference type="EMBL" id="MU001670">
    <property type="protein sequence ID" value="KAF2462065.1"/>
    <property type="molecule type" value="Genomic_DNA"/>
</dbReference>
<evidence type="ECO:0000256" key="8">
    <source>
        <dbReference type="ARBA" id="ARBA00023315"/>
    </source>
</evidence>
<dbReference type="PROSITE" id="PS50216">
    <property type="entry name" value="DHHC"/>
    <property type="match status" value="1"/>
</dbReference>
<evidence type="ECO:0000256" key="3">
    <source>
        <dbReference type="ARBA" id="ARBA00022692"/>
    </source>
</evidence>
<feature type="compositionally biased region" description="Basic and acidic residues" evidence="11">
    <location>
        <begin position="425"/>
        <end position="438"/>
    </location>
</feature>
<name>A0A6A6PDK4_9PEZI</name>
<feature type="transmembrane region" description="Helical" evidence="10">
    <location>
        <begin position="70"/>
        <end position="89"/>
    </location>
</feature>
<dbReference type="PANTHER" id="PTHR12246">
    <property type="entry name" value="PALMITOYLTRANSFERASE ZDHHC16"/>
    <property type="match status" value="1"/>
</dbReference>
<dbReference type="GO" id="GO:0016020">
    <property type="term" value="C:membrane"/>
    <property type="evidence" value="ECO:0007669"/>
    <property type="project" value="UniProtKB-SubCell"/>
</dbReference>
<dbReference type="OrthoDB" id="302728at2759"/>